<sequence length="366" mass="43119">MFVVKKKNILYLIVLSLAILSIIQSIYLLNSSKKLENCEQHILDVFKTQEIRQEVSKIKNMGASFWDFYPSKITSNKIYMKGPFPLNSEHMQDIISYVRSVFEYNCKPDAEVVIFIISDPNHYLIRQDIRATYGKNHVNYKYAFSKTHKKNISHCCLYSIGYRDDIAVNQQVDYEAYTHRDILRIPVLDAYRETANKIILTPYLLDQMNNSFEYVLKSDDDTFLKINKIIPYLQNLEKEHVFIGHKWIEGPAIRNKSHKWYVSEDDHPGDVFKPYLSGSCYIFRRNIIHNVSLEHYRTSLIPMEDIHISYLVSNLGYNITNSPYFYYCTNYSQCNHSYAVQIGHDLFVRKMLYKFLKADVVHDGDD</sequence>
<dbReference type="AlphaFoldDB" id="A0A0C2JIM9"/>
<evidence type="ECO:0000256" key="6">
    <source>
        <dbReference type="ARBA" id="ARBA00022968"/>
    </source>
</evidence>
<evidence type="ECO:0000256" key="5">
    <source>
        <dbReference type="ARBA" id="ARBA00022692"/>
    </source>
</evidence>
<keyword evidence="7 10" id="KW-1133">Transmembrane helix</keyword>
<dbReference type="InterPro" id="IPR029044">
    <property type="entry name" value="Nucleotide-diphossugar_trans"/>
</dbReference>
<evidence type="ECO:0000256" key="9">
    <source>
        <dbReference type="ARBA" id="ARBA00023136"/>
    </source>
</evidence>
<dbReference type="OrthoDB" id="2139606at2759"/>
<keyword evidence="3 10" id="KW-0328">Glycosyltransferase</keyword>
<evidence type="ECO:0000256" key="7">
    <source>
        <dbReference type="ARBA" id="ARBA00022989"/>
    </source>
</evidence>
<dbReference type="EMBL" id="JWZT01002534">
    <property type="protein sequence ID" value="KII69193.1"/>
    <property type="molecule type" value="Genomic_DNA"/>
</dbReference>
<evidence type="ECO:0000256" key="2">
    <source>
        <dbReference type="ARBA" id="ARBA00008661"/>
    </source>
</evidence>
<protein>
    <recommendedName>
        <fullName evidence="10">Hexosyltransferase</fullName>
        <ecNumber evidence="10">2.4.1.-</ecNumber>
    </recommendedName>
</protein>
<keyword evidence="12" id="KW-1185">Reference proteome</keyword>
<organism evidence="11 12">
    <name type="scientific">Thelohanellus kitauei</name>
    <name type="common">Myxosporean</name>
    <dbReference type="NCBI Taxonomy" id="669202"/>
    <lineage>
        <taxon>Eukaryota</taxon>
        <taxon>Metazoa</taxon>
        <taxon>Cnidaria</taxon>
        <taxon>Myxozoa</taxon>
        <taxon>Myxosporea</taxon>
        <taxon>Bivalvulida</taxon>
        <taxon>Platysporina</taxon>
        <taxon>Myxobolidae</taxon>
        <taxon>Thelohanellus</taxon>
    </lineage>
</organism>
<evidence type="ECO:0000256" key="4">
    <source>
        <dbReference type="ARBA" id="ARBA00022679"/>
    </source>
</evidence>
<accession>A0A0C2JIM9</accession>
<dbReference type="GO" id="GO:0006493">
    <property type="term" value="P:protein O-linked glycosylation"/>
    <property type="evidence" value="ECO:0007669"/>
    <property type="project" value="TreeGrafter"/>
</dbReference>
<comment type="similarity">
    <text evidence="2 10">Belongs to the glycosyltransferase 31 family.</text>
</comment>
<dbReference type="OMA" id="KYDRCTF"/>
<reference evidence="11 12" key="1">
    <citation type="journal article" date="2014" name="Genome Biol. Evol.">
        <title>The genome of the myxosporean Thelohanellus kitauei shows adaptations to nutrient acquisition within its fish host.</title>
        <authorList>
            <person name="Yang Y."/>
            <person name="Xiong J."/>
            <person name="Zhou Z."/>
            <person name="Huo F."/>
            <person name="Miao W."/>
            <person name="Ran C."/>
            <person name="Liu Y."/>
            <person name="Zhang J."/>
            <person name="Feng J."/>
            <person name="Wang M."/>
            <person name="Wang M."/>
            <person name="Wang L."/>
            <person name="Yao B."/>
        </authorList>
    </citation>
    <scope>NUCLEOTIDE SEQUENCE [LARGE SCALE GENOMIC DNA]</scope>
    <source>
        <strain evidence="11">Wuqing</strain>
    </source>
</reference>
<evidence type="ECO:0000256" key="3">
    <source>
        <dbReference type="ARBA" id="ARBA00022676"/>
    </source>
</evidence>
<dbReference type="SUPFAM" id="SSF53448">
    <property type="entry name" value="Nucleotide-diphospho-sugar transferases"/>
    <property type="match status" value="1"/>
</dbReference>
<evidence type="ECO:0000313" key="12">
    <source>
        <dbReference type="Proteomes" id="UP000031668"/>
    </source>
</evidence>
<keyword evidence="4 11" id="KW-0808">Transferase</keyword>
<dbReference type="PANTHER" id="PTHR11214:SF3">
    <property type="entry name" value="BETA-1,3-GALACTOSYLTRANSFERASE 6"/>
    <property type="match status" value="1"/>
</dbReference>
<dbReference type="Gene3D" id="3.90.550.50">
    <property type="match status" value="1"/>
</dbReference>
<keyword evidence="9 10" id="KW-0472">Membrane</keyword>
<evidence type="ECO:0000256" key="1">
    <source>
        <dbReference type="ARBA" id="ARBA00004323"/>
    </source>
</evidence>
<evidence type="ECO:0000256" key="10">
    <source>
        <dbReference type="RuleBase" id="RU363063"/>
    </source>
</evidence>
<dbReference type="InterPro" id="IPR002659">
    <property type="entry name" value="Glyco_trans_31"/>
</dbReference>
<keyword evidence="5 10" id="KW-0812">Transmembrane</keyword>
<dbReference type="EC" id="2.4.1.-" evidence="10"/>
<keyword evidence="6 10" id="KW-0735">Signal-anchor</keyword>
<feature type="transmembrane region" description="Helical" evidence="10">
    <location>
        <begin position="9"/>
        <end position="29"/>
    </location>
</feature>
<comment type="caution">
    <text evidence="11">The sequence shown here is derived from an EMBL/GenBank/DDBJ whole genome shotgun (WGS) entry which is preliminary data.</text>
</comment>
<dbReference type="GO" id="GO:0000139">
    <property type="term" value="C:Golgi membrane"/>
    <property type="evidence" value="ECO:0007669"/>
    <property type="project" value="UniProtKB-SubCell"/>
</dbReference>
<evidence type="ECO:0000256" key="8">
    <source>
        <dbReference type="ARBA" id="ARBA00023034"/>
    </source>
</evidence>
<keyword evidence="8 10" id="KW-0333">Golgi apparatus</keyword>
<dbReference type="Pfam" id="PF01762">
    <property type="entry name" value="Galactosyl_T"/>
    <property type="match status" value="1"/>
</dbReference>
<name>A0A0C2JIM9_THEKT</name>
<comment type="subcellular location">
    <subcellularLocation>
        <location evidence="1 10">Golgi apparatus membrane</location>
        <topology evidence="1 10">Single-pass type II membrane protein</topology>
    </subcellularLocation>
</comment>
<dbReference type="Proteomes" id="UP000031668">
    <property type="component" value="Unassembled WGS sequence"/>
</dbReference>
<gene>
    <name evidence="11" type="ORF">RF11_08891</name>
</gene>
<dbReference type="PANTHER" id="PTHR11214">
    <property type="entry name" value="BETA-1,3-N-ACETYLGLUCOSAMINYLTRANSFERASE"/>
    <property type="match status" value="1"/>
</dbReference>
<proteinExistence type="inferred from homology"/>
<evidence type="ECO:0000313" key="11">
    <source>
        <dbReference type="EMBL" id="KII69193.1"/>
    </source>
</evidence>
<dbReference type="GO" id="GO:0016758">
    <property type="term" value="F:hexosyltransferase activity"/>
    <property type="evidence" value="ECO:0007669"/>
    <property type="project" value="InterPro"/>
</dbReference>